<dbReference type="GO" id="GO:0019843">
    <property type="term" value="F:rRNA binding"/>
    <property type="evidence" value="ECO:0007669"/>
    <property type="project" value="UniProtKB-UniRule"/>
</dbReference>
<keyword evidence="2 6" id="KW-0689">Ribosomal protein</keyword>
<dbReference type="PANTHER" id="PTHR11655:SF14">
    <property type="entry name" value="LARGE RIBOSOMAL SUBUNIT PROTEIN UL6M"/>
    <property type="match status" value="1"/>
</dbReference>
<name>C5WCS0_9ENTR</name>
<evidence type="ECO:0000313" key="9">
    <source>
        <dbReference type="EMBL" id="BAH83126.1"/>
    </source>
</evidence>
<dbReference type="NCBIfam" id="TIGR03654">
    <property type="entry name" value="L6_bact"/>
    <property type="match status" value="1"/>
</dbReference>
<sequence length="189" mass="21207">MLCSIINGGKMSRVAKKPIVIPNNVTVKVDKQLILIKSRNQELKYSINHTVKVNYDNNVLRCLPHNNYFNRYGWTQAGTVRSILQAMVIGVTEGFIKQLQLIGVGYRVSLKGNMITLTVGFSHSINYPLPSGIVAECPSPTEIVLKGADKQLLGQVASDLRSYRRPEPYKGKGIRYVDEFVRTKEAKKK</sequence>
<feature type="domain" description="Large ribosomal subunit protein uL6 alpha-beta" evidence="8">
    <location>
        <begin position="102"/>
        <end position="176"/>
    </location>
</feature>
<gene>
    <name evidence="9" type="primary">rplF</name>
    <name evidence="9" type="ORF">ICMP_267</name>
</gene>
<dbReference type="Pfam" id="PF00347">
    <property type="entry name" value="Ribosomal_L6"/>
    <property type="match status" value="2"/>
</dbReference>
<comment type="function">
    <text evidence="7">This protein binds to the 23S rRNA, and is important in its secondary structure. It is located near the subunit interface in the base of the L7/L12 stalk, and near the tRNA binding site of the peptidyltransferase center.</text>
</comment>
<reference evidence="9 10" key="1">
    <citation type="journal article" date="2011" name="Genome Biol. Evol.">
        <title>Reductive evolution of bacterial genome in insect gut environment.</title>
        <authorList>
            <person name="Nikoh N."/>
            <person name="Hosokawa T."/>
            <person name="Ohshima K."/>
            <person name="Hattori M."/>
            <person name="Fukatsu T."/>
        </authorList>
    </citation>
    <scope>NUCLEOTIDE SEQUENCE [LARGE SCALE GENOMIC DNA]</scope>
    <source>
        <strain evidence="9 10">Mpkobe</strain>
    </source>
</reference>
<dbReference type="PIRSF" id="PIRSF002162">
    <property type="entry name" value="Ribosomal_L6"/>
    <property type="match status" value="1"/>
</dbReference>
<dbReference type="InterPro" id="IPR020040">
    <property type="entry name" value="Ribosomal_uL6_a/b-dom"/>
</dbReference>
<keyword evidence="7" id="KW-0694">RNA-binding</keyword>
<evidence type="ECO:0000256" key="7">
    <source>
        <dbReference type="RuleBase" id="RU003870"/>
    </source>
</evidence>
<accession>C5WCS0</accession>
<dbReference type="GO" id="GO:0003735">
    <property type="term" value="F:structural constituent of ribosome"/>
    <property type="evidence" value="ECO:0007669"/>
    <property type="project" value="UniProtKB-UniRule"/>
</dbReference>
<dbReference type="STRING" id="476281.ICMP_267"/>
<comment type="similarity">
    <text evidence="1 6">Belongs to the universal ribosomal protein uL6 family.</text>
</comment>
<dbReference type="InterPro" id="IPR036789">
    <property type="entry name" value="Ribosomal_uL6-like_a/b-dom_sf"/>
</dbReference>
<dbReference type="AlphaFoldDB" id="C5WCS0"/>
<evidence type="ECO:0000259" key="8">
    <source>
        <dbReference type="Pfam" id="PF00347"/>
    </source>
</evidence>
<evidence type="ECO:0000256" key="4">
    <source>
        <dbReference type="ARBA" id="ARBA00035454"/>
    </source>
</evidence>
<dbReference type="SUPFAM" id="SSF56053">
    <property type="entry name" value="Ribosomal protein L6"/>
    <property type="match status" value="2"/>
</dbReference>
<protein>
    <recommendedName>
        <fullName evidence="4 5">50S ribosomal protein L6</fullName>
    </recommendedName>
</protein>
<keyword evidence="7" id="KW-0699">rRNA-binding</keyword>
<dbReference type="PRINTS" id="PR00059">
    <property type="entry name" value="RIBOSOMALL6"/>
</dbReference>
<dbReference type="InterPro" id="IPR002358">
    <property type="entry name" value="Ribosomal_uL6_CS"/>
</dbReference>
<dbReference type="KEGG" id="icp:ICMP_267"/>
<dbReference type="EMBL" id="AP010872">
    <property type="protein sequence ID" value="BAH83126.1"/>
    <property type="molecule type" value="Genomic_DNA"/>
</dbReference>
<dbReference type="Gene3D" id="3.90.930.12">
    <property type="entry name" value="Ribosomal protein L6, alpha-beta domain"/>
    <property type="match status" value="2"/>
</dbReference>
<dbReference type="GO" id="GO:0002181">
    <property type="term" value="P:cytoplasmic translation"/>
    <property type="evidence" value="ECO:0007669"/>
    <property type="project" value="TreeGrafter"/>
</dbReference>
<dbReference type="HOGENOM" id="CLU_065464_1_2_6"/>
<keyword evidence="10" id="KW-1185">Reference proteome</keyword>
<evidence type="ECO:0000313" key="10">
    <source>
        <dbReference type="Proteomes" id="UP000061704"/>
    </source>
</evidence>
<evidence type="ECO:0000256" key="3">
    <source>
        <dbReference type="ARBA" id="ARBA00023274"/>
    </source>
</evidence>
<dbReference type="FunFam" id="3.90.930.12:FF:000001">
    <property type="entry name" value="50S ribosomal protein L6"/>
    <property type="match status" value="1"/>
</dbReference>
<evidence type="ECO:0000256" key="5">
    <source>
        <dbReference type="NCBIfam" id="TIGR03654"/>
    </source>
</evidence>
<organism evidence="9 10">
    <name type="scientific">Candidatus Ishikawaella capsulata Mpkobe</name>
    <dbReference type="NCBI Taxonomy" id="476281"/>
    <lineage>
        <taxon>Bacteria</taxon>
        <taxon>Pseudomonadati</taxon>
        <taxon>Pseudomonadota</taxon>
        <taxon>Gammaproteobacteria</taxon>
        <taxon>Enterobacterales</taxon>
        <taxon>Enterobacteriaceae</taxon>
        <taxon>Candidatus Ishikawella</taxon>
    </lineage>
</organism>
<evidence type="ECO:0000256" key="6">
    <source>
        <dbReference type="RuleBase" id="RU003869"/>
    </source>
</evidence>
<keyword evidence="3 6" id="KW-0687">Ribonucleoprotein</keyword>
<evidence type="ECO:0000256" key="2">
    <source>
        <dbReference type="ARBA" id="ARBA00022980"/>
    </source>
</evidence>
<proteinExistence type="inferred from homology"/>
<dbReference type="InterPro" id="IPR000702">
    <property type="entry name" value="Ribosomal_uL6-like"/>
</dbReference>
<dbReference type="PANTHER" id="PTHR11655">
    <property type="entry name" value="60S/50S RIBOSOMAL PROTEIN L6/L9"/>
    <property type="match status" value="1"/>
</dbReference>
<evidence type="ECO:0000256" key="1">
    <source>
        <dbReference type="ARBA" id="ARBA00009356"/>
    </source>
</evidence>
<dbReference type="Proteomes" id="UP000061704">
    <property type="component" value="Chromosome"/>
</dbReference>
<dbReference type="PROSITE" id="PS00525">
    <property type="entry name" value="RIBOSOMAL_L6_1"/>
    <property type="match status" value="1"/>
</dbReference>
<dbReference type="GO" id="GO:0022625">
    <property type="term" value="C:cytosolic large ribosomal subunit"/>
    <property type="evidence" value="ECO:0007669"/>
    <property type="project" value="UniProtKB-UniRule"/>
</dbReference>
<dbReference type="InterPro" id="IPR019906">
    <property type="entry name" value="Ribosomal_uL6_bac-type"/>
</dbReference>
<feature type="domain" description="Large ribosomal subunit protein uL6 alpha-beta" evidence="8">
    <location>
        <begin position="21"/>
        <end position="94"/>
    </location>
</feature>